<name>A0AAV8V1K3_9RHOD</name>
<feature type="region of interest" description="Disordered" evidence="4">
    <location>
        <begin position="144"/>
        <end position="164"/>
    </location>
</feature>
<evidence type="ECO:0000313" key="7">
    <source>
        <dbReference type="EMBL" id="KAJ8907298.1"/>
    </source>
</evidence>
<dbReference type="CDD" id="cd18322">
    <property type="entry name" value="BTB_POZ_SKP1"/>
    <property type="match status" value="1"/>
</dbReference>
<evidence type="ECO:0000256" key="1">
    <source>
        <dbReference type="ARBA" id="ARBA00009993"/>
    </source>
</evidence>
<evidence type="ECO:0000259" key="5">
    <source>
        <dbReference type="Pfam" id="PF01466"/>
    </source>
</evidence>
<evidence type="ECO:0000256" key="4">
    <source>
        <dbReference type="SAM" id="MobiDB-lite"/>
    </source>
</evidence>
<reference evidence="7 8" key="1">
    <citation type="journal article" date="2023" name="Nat. Commun.">
        <title>Origin of minicircular mitochondrial genomes in red algae.</title>
        <authorList>
            <person name="Lee Y."/>
            <person name="Cho C.H."/>
            <person name="Lee Y.M."/>
            <person name="Park S.I."/>
            <person name="Yang J.H."/>
            <person name="West J.A."/>
            <person name="Bhattacharya D."/>
            <person name="Yoon H.S."/>
        </authorList>
    </citation>
    <scope>NUCLEOTIDE SEQUENCE [LARGE SCALE GENOMIC DNA]</scope>
    <source>
        <strain evidence="7 8">CCMP1338</strain>
        <tissue evidence="7">Whole cell</tissue>
    </source>
</reference>
<comment type="caution">
    <text evidence="7">The sequence shown here is derived from an EMBL/GenBank/DDBJ whole genome shotgun (WGS) entry which is preliminary data.</text>
</comment>
<dbReference type="PIRSF" id="PIRSF028729">
    <property type="entry name" value="E3_ubiquit_lig_SCF_Skp"/>
    <property type="match status" value="1"/>
</dbReference>
<dbReference type="EMBL" id="JAMWBK010000002">
    <property type="protein sequence ID" value="KAJ8907298.1"/>
    <property type="molecule type" value="Genomic_DNA"/>
</dbReference>
<sequence>MTEKGRIVKMVSQDQEEFEVEYGVATMSTLIANVLQDVSEETTTVPIPNVNAQVLAKVIEYCRYHYEAKRIDQSEEDIERWNKDFMKVDNKTLFNILIAASFLDIADLLDLGCKTVAGMIKDKSVEQIRELFCIEGDFTEEQEAKMREENNWGSEMSQENNAAQ</sequence>
<evidence type="ECO:0000313" key="8">
    <source>
        <dbReference type="Proteomes" id="UP001157974"/>
    </source>
</evidence>
<dbReference type="Pfam" id="PF03931">
    <property type="entry name" value="Skp1_POZ"/>
    <property type="match status" value="1"/>
</dbReference>
<dbReference type="InterPro" id="IPR016073">
    <property type="entry name" value="Skp1_comp_POZ"/>
</dbReference>
<evidence type="ECO:0008006" key="9">
    <source>
        <dbReference type="Google" id="ProtNLM"/>
    </source>
</evidence>
<dbReference type="SUPFAM" id="SSF54695">
    <property type="entry name" value="POZ domain"/>
    <property type="match status" value="1"/>
</dbReference>
<dbReference type="Pfam" id="PF01466">
    <property type="entry name" value="Skp1"/>
    <property type="match status" value="1"/>
</dbReference>
<dbReference type="InterPro" id="IPR016072">
    <property type="entry name" value="Skp1_comp_dimer"/>
</dbReference>
<keyword evidence="2 3" id="KW-0833">Ubl conjugation pathway</keyword>
<dbReference type="InterPro" id="IPR001232">
    <property type="entry name" value="SKP1-like"/>
</dbReference>
<dbReference type="GO" id="GO:0006511">
    <property type="term" value="P:ubiquitin-dependent protein catabolic process"/>
    <property type="evidence" value="ECO:0007669"/>
    <property type="project" value="InterPro"/>
</dbReference>
<proteinExistence type="inferred from homology"/>
<dbReference type="InterPro" id="IPR016897">
    <property type="entry name" value="SKP1"/>
</dbReference>
<gene>
    <name evidence="7" type="ORF">NDN08_007413</name>
</gene>
<comment type="pathway">
    <text evidence="3">Protein modification; protein ubiquitination.</text>
</comment>
<organism evidence="7 8">
    <name type="scientific">Rhodosorus marinus</name>
    <dbReference type="NCBI Taxonomy" id="101924"/>
    <lineage>
        <taxon>Eukaryota</taxon>
        <taxon>Rhodophyta</taxon>
        <taxon>Stylonematophyceae</taxon>
        <taxon>Stylonematales</taxon>
        <taxon>Stylonemataceae</taxon>
        <taxon>Rhodosorus</taxon>
    </lineage>
</organism>
<protein>
    <recommendedName>
        <fullName evidence="9">SKP1-like protein</fullName>
    </recommendedName>
</protein>
<accession>A0AAV8V1K3</accession>
<evidence type="ECO:0000256" key="3">
    <source>
        <dbReference type="PIRNR" id="PIRNR028729"/>
    </source>
</evidence>
<feature type="domain" description="SKP1 component POZ" evidence="6">
    <location>
        <begin position="7"/>
        <end position="65"/>
    </location>
</feature>
<dbReference type="Gene3D" id="3.30.710.10">
    <property type="entry name" value="Potassium Channel Kv1.1, Chain A"/>
    <property type="match status" value="1"/>
</dbReference>
<dbReference type="InterPro" id="IPR011333">
    <property type="entry name" value="SKP1/BTB/POZ_sf"/>
</dbReference>
<evidence type="ECO:0000259" key="6">
    <source>
        <dbReference type="Pfam" id="PF03931"/>
    </source>
</evidence>
<dbReference type="AlphaFoldDB" id="A0AAV8V1K3"/>
<keyword evidence="8" id="KW-1185">Reference proteome</keyword>
<dbReference type="SUPFAM" id="SSF81382">
    <property type="entry name" value="Skp1 dimerisation domain-like"/>
    <property type="match status" value="1"/>
</dbReference>
<dbReference type="PANTHER" id="PTHR11165">
    <property type="entry name" value="SKP1"/>
    <property type="match status" value="1"/>
</dbReference>
<dbReference type="Proteomes" id="UP001157974">
    <property type="component" value="Unassembled WGS sequence"/>
</dbReference>
<feature type="domain" description="SKP1 component dimerisation" evidence="5">
    <location>
        <begin position="107"/>
        <end position="152"/>
    </location>
</feature>
<dbReference type="FunFam" id="3.30.710.10:FF:000026">
    <property type="entry name" value="E3 ubiquitin ligase complex SCF subunit"/>
    <property type="match status" value="1"/>
</dbReference>
<comment type="similarity">
    <text evidence="1 3">Belongs to the SKP1 family.</text>
</comment>
<feature type="compositionally biased region" description="Polar residues" evidence="4">
    <location>
        <begin position="151"/>
        <end position="164"/>
    </location>
</feature>
<dbReference type="SMART" id="SM00512">
    <property type="entry name" value="Skp1"/>
    <property type="match status" value="1"/>
</dbReference>
<evidence type="ECO:0000256" key="2">
    <source>
        <dbReference type="ARBA" id="ARBA00022786"/>
    </source>
</evidence>
<dbReference type="InterPro" id="IPR036296">
    <property type="entry name" value="SKP1-like_dim_sf"/>
</dbReference>